<protein>
    <submittedName>
        <fullName evidence="3">Histidine phosphatase family protein</fullName>
    </submittedName>
</protein>
<reference evidence="3 4" key="1">
    <citation type="submission" date="2018-12" db="EMBL/GenBank/DDBJ databases">
        <authorList>
            <person name="Li F."/>
        </authorList>
    </citation>
    <scope>NUCLEOTIDE SEQUENCE [LARGE SCALE GENOMIC DNA]</scope>
    <source>
        <strain evidence="3 4">EGI 6500705</strain>
    </source>
</reference>
<keyword evidence="4" id="KW-1185">Reference proteome</keyword>
<feature type="binding site" evidence="2">
    <location>
        <begin position="8"/>
        <end position="15"/>
    </location>
    <ligand>
        <name>substrate</name>
    </ligand>
</feature>
<dbReference type="InterPro" id="IPR050275">
    <property type="entry name" value="PGM_Phosphatase"/>
</dbReference>
<dbReference type="SMART" id="SM00855">
    <property type="entry name" value="PGAM"/>
    <property type="match status" value="1"/>
</dbReference>
<dbReference type="GO" id="GO:0005737">
    <property type="term" value="C:cytoplasm"/>
    <property type="evidence" value="ECO:0007669"/>
    <property type="project" value="TreeGrafter"/>
</dbReference>
<dbReference type="OrthoDB" id="4697614at2"/>
<name>A0A3S0X4S2_9MICO</name>
<dbReference type="PANTHER" id="PTHR48100">
    <property type="entry name" value="BROAD-SPECIFICITY PHOSPHATASE YOR283W-RELATED"/>
    <property type="match status" value="1"/>
</dbReference>
<dbReference type="InterPro" id="IPR013078">
    <property type="entry name" value="His_Pase_superF_clade-1"/>
</dbReference>
<sequence length="182" mass="19506">MTRLALVRHGRTAWNSARLIQGRTDNPIDEEGAEQLRAAARSLSSASFERIVTSPLRRAVESAQIVAEMTGLPLAPADPELIERDYGVAEGLPVAEAHERWPEGGYPGAEPLDRLGERARDALRRIAALPGDSIVVSHGAFLRAGVVALTGTPHPRIENGEVVWVEVDGASRAAARARGPRS</sequence>
<dbReference type="SUPFAM" id="SSF53254">
    <property type="entry name" value="Phosphoglycerate mutase-like"/>
    <property type="match status" value="1"/>
</dbReference>
<evidence type="ECO:0000256" key="1">
    <source>
        <dbReference type="PIRSR" id="PIRSR613078-1"/>
    </source>
</evidence>
<feature type="binding site" evidence="2">
    <location>
        <position position="58"/>
    </location>
    <ligand>
        <name>substrate</name>
    </ligand>
</feature>
<dbReference type="Gene3D" id="3.40.50.1240">
    <property type="entry name" value="Phosphoglycerate mutase-like"/>
    <property type="match status" value="1"/>
</dbReference>
<accession>A0A3S0X4S2</accession>
<evidence type="ECO:0000256" key="2">
    <source>
        <dbReference type="PIRSR" id="PIRSR613078-2"/>
    </source>
</evidence>
<gene>
    <name evidence="3" type="ORF">ELQ94_14375</name>
</gene>
<dbReference type="Pfam" id="PF00300">
    <property type="entry name" value="His_Phos_1"/>
    <property type="match status" value="1"/>
</dbReference>
<comment type="caution">
    <text evidence="3">The sequence shown here is derived from an EMBL/GenBank/DDBJ whole genome shotgun (WGS) entry which is preliminary data.</text>
</comment>
<feature type="binding site" evidence="2">
    <location>
        <begin position="83"/>
        <end position="86"/>
    </location>
    <ligand>
        <name>substrate</name>
    </ligand>
</feature>
<dbReference type="Proteomes" id="UP000274909">
    <property type="component" value="Unassembled WGS sequence"/>
</dbReference>
<dbReference type="RefSeq" id="WP_127051055.1">
    <property type="nucleotide sequence ID" value="NZ_RZGZ01000004.1"/>
</dbReference>
<evidence type="ECO:0000313" key="4">
    <source>
        <dbReference type="Proteomes" id="UP000274909"/>
    </source>
</evidence>
<dbReference type="GO" id="GO:0016791">
    <property type="term" value="F:phosphatase activity"/>
    <property type="evidence" value="ECO:0007669"/>
    <property type="project" value="TreeGrafter"/>
</dbReference>
<evidence type="ECO:0000313" key="3">
    <source>
        <dbReference type="EMBL" id="RUQ98202.1"/>
    </source>
</evidence>
<dbReference type="AlphaFoldDB" id="A0A3S0X4S2"/>
<dbReference type="EMBL" id="RZGZ01000004">
    <property type="protein sequence ID" value="RUQ98202.1"/>
    <property type="molecule type" value="Genomic_DNA"/>
</dbReference>
<feature type="active site" description="Proton donor/acceptor" evidence="1">
    <location>
        <position position="83"/>
    </location>
</feature>
<dbReference type="PANTHER" id="PTHR48100:SF1">
    <property type="entry name" value="HISTIDINE PHOSPHATASE FAMILY PROTEIN-RELATED"/>
    <property type="match status" value="1"/>
</dbReference>
<dbReference type="InterPro" id="IPR029033">
    <property type="entry name" value="His_PPase_superfam"/>
</dbReference>
<proteinExistence type="predicted"/>
<organism evidence="3 4">
    <name type="scientific">Labedella endophytica</name>
    <dbReference type="NCBI Taxonomy" id="1523160"/>
    <lineage>
        <taxon>Bacteria</taxon>
        <taxon>Bacillati</taxon>
        <taxon>Actinomycetota</taxon>
        <taxon>Actinomycetes</taxon>
        <taxon>Micrococcales</taxon>
        <taxon>Microbacteriaceae</taxon>
        <taxon>Labedella</taxon>
    </lineage>
</organism>
<dbReference type="CDD" id="cd07067">
    <property type="entry name" value="HP_PGM_like"/>
    <property type="match status" value="1"/>
</dbReference>
<feature type="active site" description="Tele-phosphohistidine intermediate" evidence="1">
    <location>
        <position position="9"/>
    </location>
</feature>